<reference evidence="1" key="1">
    <citation type="submission" date="2023-01" db="EMBL/GenBank/DDBJ databases">
        <authorList>
            <person name="Piombo E."/>
        </authorList>
    </citation>
    <scope>NUCLEOTIDE SEQUENCE</scope>
</reference>
<feature type="non-terminal residue" evidence="1">
    <location>
        <position position="139"/>
    </location>
</feature>
<proteinExistence type="predicted"/>
<dbReference type="EMBL" id="CABFNP030001256">
    <property type="protein sequence ID" value="CAI6094609.1"/>
    <property type="molecule type" value="Genomic_DNA"/>
</dbReference>
<name>A0AA35MDK2_9HYPO</name>
<gene>
    <name evidence="1" type="ORF">CCHLO57077_00009438</name>
</gene>
<protein>
    <submittedName>
        <fullName evidence="1">Uncharacterized protein</fullName>
    </submittedName>
</protein>
<accession>A0AA35MDK2</accession>
<keyword evidence="2" id="KW-1185">Reference proteome</keyword>
<dbReference type="AlphaFoldDB" id="A0AA35MDK2"/>
<evidence type="ECO:0000313" key="1">
    <source>
        <dbReference type="EMBL" id="CAI6094609.1"/>
    </source>
</evidence>
<dbReference type="Proteomes" id="UP001160390">
    <property type="component" value="Unassembled WGS sequence"/>
</dbReference>
<comment type="caution">
    <text evidence="1">The sequence shown here is derived from an EMBL/GenBank/DDBJ whole genome shotgun (WGS) entry which is preliminary data.</text>
</comment>
<organism evidence="1 2">
    <name type="scientific">Clonostachys chloroleuca</name>
    <dbReference type="NCBI Taxonomy" id="1926264"/>
    <lineage>
        <taxon>Eukaryota</taxon>
        <taxon>Fungi</taxon>
        <taxon>Dikarya</taxon>
        <taxon>Ascomycota</taxon>
        <taxon>Pezizomycotina</taxon>
        <taxon>Sordariomycetes</taxon>
        <taxon>Hypocreomycetidae</taxon>
        <taxon>Hypocreales</taxon>
        <taxon>Bionectriaceae</taxon>
        <taxon>Clonostachys</taxon>
    </lineage>
</organism>
<evidence type="ECO:0000313" key="2">
    <source>
        <dbReference type="Proteomes" id="UP001160390"/>
    </source>
</evidence>
<sequence length="139" mass="15350">MGIFTKNGRGDFVLKPRLQQLQHGGADGLGLGLELAPGHGQGRLDRLQYLGDIKPDSQDDFFTEFNRLRGGVADDSIGPGSSPWELRKKDGHGISYWFKTEWAAGYVTTIDKQSFGFPLGSPSLITAYLLVREDFTKCE</sequence>